<dbReference type="Gene3D" id="3.40.50.720">
    <property type="entry name" value="NAD(P)-binding Rossmann-like Domain"/>
    <property type="match status" value="1"/>
</dbReference>
<comment type="pathway">
    <text evidence="4">Cofactor biosynthesis; (R)-pantothenate biosynthesis; (R)-pantoate from 3-methyl-2-oxobutanoate: step 2/2.</text>
</comment>
<dbReference type="InterPro" id="IPR051402">
    <property type="entry name" value="KPR-Related"/>
</dbReference>
<feature type="domain" description="Ketopantoate reductase N-terminal" evidence="5">
    <location>
        <begin position="3"/>
        <end position="155"/>
    </location>
</feature>
<evidence type="ECO:0000256" key="1">
    <source>
        <dbReference type="ARBA" id="ARBA00007870"/>
    </source>
</evidence>
<dbReference type="AlphaFoldDB" id="A0A6H0RXC8"/>
<proteinExistence type="inferred from homology"/>
<dbReference type="SUPFAM" id="SSF51735">
    <property type="entry name" value="NAD(P)-binding Rossmann-fold domains"/>
    <property type="match status" value="1"/>
</dbReference>
<dbReference type="Pfam" id="PF02558">
    <property type="entry name" value="ApbA"/>
    <property type="match status" value="1"/>
</dbReference>
<comment type="function">
    <text evidence="4">Catalyzes the NADPH-dependent reduction of ketopantoate into pantoic acid.</text>
</comment>
<dbReference type="Proteomes" id="UP000501849">
    <property type="component" value="Plasmid unnamed2"/>
</dbReference>
<name>A0A6H0RXC8_9MYCO</name>
<keyword evidence="8" id="KW-1185">Reference proteome</keyword>
<dbReference type="EMBL" id="CP038798">
    <property type="protein sequence ID" value="QIV79863.1"/>
    <property type="molecule type" value="Genomic_DNA"/>
</dbReference>
<dbReference type="UniPathway" id="UPA00028">
    <property type="reaction ID" value="UER00004"/>
</dbReference>
<dbReference type="InterPro" id="IPR008927">
    <property type="entry name" value="6-PGluconate_DH-like_C_sf"/>
</dbReference>
<dbReference type="PANTHER" id="PTHR21708">
    <property type="entry name" value="PROBABLE 2-DEHYDROPANTOATE 2-REDUCTASE"/>
    <property type="match status" value="1"/>
</dbReference>
<comment type="similarity">
    <text evidence="1 4">Belongs to the ketopantoate reductase family.</text>
</comment>
<dbReference type="InterPro" id="IPR003710">
    <property type="entry name" value="ApbA"/>
</dbReference>
<evidence type="ECO:0000259" key="5">
    <source>
        <dbReference type="Pfam" id="PF02558"/>
    </source>
</evidence>
<reference evidence="7 8" key="1">
    <citation type="submission" date="2019-04" db="EMBL/GenBank/DDBJ databases">
        <title>Draft, Whole-Genome Sequence of the Anthracene-degrading Mycobacterium frederiksbergense LB501T, Isolated from a Polycyclic Aromatic Hydrocarbon (PAH)-Contaminated Soil.</title>
        <authorList>
            <person name="Augelletti F."/>
        </authorList>
    </citation>
    <scope>NUCLEOTIDE SEQUENCE [LARGE SCALE GENOMIC DNA]</scope>
    <source>
        <strain evidence="7 8">LB 501T</strain>
        <plasmid evidence="7 8">unnamed2</plasmid>
    </source>
</reference>
<evidence type="ECO:0000256" key="2">
    <source>
        <dbReference type="ARBA" id="ARBA00022857"/>
    </source>
</evidence>
<keyword evidence="3 4" id="KW-0560">Oxidoreductase</keyword>
<organism evidence="7 8">
    <name type="scientific">Mycolicibacterium frederiksbergense</name>
    <dbReference type="NCBI Taxonomy" id="117567"/>
    <lineage>
        <taxon>Bacteria</taxon>
        <taxon>Bacillati</taxon>
        <taxon>Actinomycetota</taxon>
        <taxon>Actinomycetes</taxon>
        <taxon>Mycobacteriales</taxon>
        <taxon>Mycobacteriaceae</taxon>
        <taxon>Mycolicibacterium</taxon>
    </lineage>
</organism>
<dbReference type="InterPro" id="IPR013328">
    <property type="entry name" value="6PGD_dom2"/>
</dbReference>
<dbReference type="RefSeq" id="WP_168140596.1">
    <property type="nucleotide sequence ID" value="NZ_CP038798.1"/>
</dbReference>
<evidence type="ECO:0000256" key="4">
    <source>
        <dbReference type="RuleBase" id="RU362068"/>
    </source>
</evidence>
<dbReference type="InterPro" id="IPR013332">
    <property type="entry name" value="KPR_N"/>
</dbReference>
<protein>
    <recommendedName>
        <fullName evidence="4">2-dehydropantoate 2-reductase</fullName>
        <ecNumber evidence="4">1.1.1.169</ecNumber>
    </recommendedName>
    <alternativeName>
        <fullName evidence="4">Ketopantoate reductase</fullName>
    </alternativeName>
</protein>
<feature type="domain" description="Ketopantoate reductase C-terminal" evidence="6">
    <location>
        <begin position="181"/>
        <end position="329"/>
    </location>
</feature>
<comment type="catalytic activity">
    <reaction evidence="4">
        <text>(R)-pantoate + NADP(+) = 2-dehydropantoate + NADPH + H(+)</text>
        <dbReference type="Rhea" id="RHEA:16233"/>
        <dbReference type="ChEBI" id="CHEBI:11561"/>
        <dbReference type="ChEBI" id="CHEBI:15378"/>
        <dbReference type="ChEBI" id="CHEBI:15980"/>
        <dbReference type="ChEBI" id="CHEBI:57783"/>
        <dbReference type="ChEBI" id="CHEBI:58349"/>
        <dbReference type="EC" id="1.1.1.169"/>
    </reaction>
</comment>
<evidence type="ECO:0000256" key="3">
    <source>
        <dbReference type="ARBA" id="ARBA00023002"/>
    </source>
</evidence>
<keyword evidence="4" id="KW-0566">Pantothenate biosynthesis</keyword>
<dbReference type="PANTHER" id="PTHR21708:SF26">
    <property type="entry name" value="2-DEHYDROPANTOATE 2-REDUCTASE"/>
    <property type="match status" value="1"/>
</dbReference>
<dbReference type="InterPro" id="IPR013752">
    <property type="entry name" value="KPA_reductase"/>
</dbReference>
<keyword evidence="7" id="KW-0614">Plasmid</keyword>
<sequence length="334" mass="35189">MRVVILGAGGLGTVLGGYLANAGVDVTLVGRRAHAEAIARNGLHITGRRGELLIRDNVQAVDEAGKVTGPVDYLVLAVKGKDTAQALADAAPLRDVIGTVLSVQNTVEKDATLAKWLGRDRVIGASTIEGGTLVAPGVVRNHLSAKVTAYFGELDGSSSARVDMLTAAFNAAGLPAAAVGNIEQVEWEKLAQIALAAAWSVTALGAIRGASVFEGMEVPEGATYFVALAKDLLAVYRAKGYEPMNFYAPLSRLKELDALPTVEAIDFVIGQGKAMRTQGMSGHPSMYEDVLRGRKTEVDFMLAPYLAAAEELAIDVPTLRAAYQIIKTIDQFLA</sequence>
<dbReference type="EC" id="1.1.1.169" evidence="4"/>
<dbReference type="SUPFAM" id="SSF48179">
    <property type="entry name" value="6-phosphogluconate dehydrogenase C-terminal domain-like"/>
    <property type="match status" value="1"/>
</dbReference>
<dbReference type="GO" id="GO:0015940">
    <property type="term" value="P:pantothenate biosynthetic process"/>
    <property type="evidence" value="ECO:0007669"/>
    <property type="project" value="UniProtKB-UniPathway"/>
</dbReference>
<evidence type="ECO:0000259" key="6">
    <source>
        <dbReference type="Pfam" id="PF08546"/>
    </source>
</evidence>
<dbReference type="Pfam" id="PF08546">
    <property type="entry name" value="ApbA_C"/>
    <property type="match status" value="1"/>
</dbReference>
<dbReference type="NCBIfam" id="TIGR00745">
    <property type="entry name" value="apbA_panE"/>
    <property type="match status" value="1"/>
</dbReference>
<dbReference type="GO" id="GO:0008677">
    <property type="term" value="F:2-dehydropantoate 2-reductase activity"/>
    <property type="evidence" value="ECO:0007669"/>
    <property type="project" value="UniProtKB-EC"/>
</dbReference>
<keyword evidence="2 4" id="KW-0521">NADP</keyword>
<gene>
    <name evidence="7" type="ORF">EXE63_02295</name>
</gene>
<dbReference type="GO" id="GO:0005737">
    <property type="term" value="C:cytoplasm"/>
    <property type="evidence" value="ECO:0007669"/>
    <property type="project" value="TreeGrafter"/>
</dbReference>
<dbReference type="InterPro" id="IPR036291">
    <property type="entry name" value="NAD(P)-bd_dom_sf"/>
</dbReference>
<evidence type="ECO:0000313" key="7">
    <source>
        <dbReference type="EMBL" id="QIV79863.1"/>
    </source>
</evidence>
<evidence type="ECO:0000313" key="8">
    <source>
        <dbReference type="Proteomes" id="UP000501849"/>
    </source>
</evidence>
<dbReference type="KEGG" id="mfre:EXE63_02295"/>
<accession>A0A6H0RXC8</accession>
<geneLocation type="plasmid" evidence="7 8">
    <name>unnamed2</name>
</geneLocation>
<dbReference type="Gene3D" id="1.10.1040.10">
    <property type="entry name" value="N-(1-d-carboxylethyl)-l-norvaline Dehydrogenase, domain 2"/>
    <property type="match status" value="1"/>
</dbReference>